<gene>
    <name evidence="6" type="ORF">AX774_g2887</name>
</gene>
<proteinExistence type="inferred from homology"/>
<keyword evidence="7" id="KW-1185">Reference proteome</keyword>
<dbReference type="PANTHER" id="PTHR24276">
    <property type="entry name" value="POLYSERASE-RELATED"/>
    <property type="match status" value="1"/>
</dbReference>
<evidence type="ECO:0000256" key="2">
    <source>
        <dbReference type="ARBA" id="ARBA00023157"/>
    </source>
</evidence>
<feature type="compositionally biased region" description="Low complexity" evidence="3">
    <location>
        <begin position="300"/>
        <end position="502"/>
    </location>
</feature>
<dbReference type="PRINTS" id="PR00722">
    <property type="entry name" value="CHYMOTRYPSIN"/>
</dbReference>
<comment type="similarity">
    <text evidence="1">Belongs to the peptidase S1 family.</text>
</comment>
<sequence>MQFKISLATLGLYLASLTPAFSEPIPDAGSDQFLERDLAKRGMSNRIIGGTPASFSNYEYIAYFKIKENDNFRCTADLIAPNVVLAPAHCLYNPGYDLINNLDLIQIGLGSVDPITDSSSNIYKVKSVEIHPEYTNKDPYKDDLALLFLDECVSTDVAVPIEIDTTPIDRNGRFITAGFGITVFGNGAVSVLNELNVSQGRQDYCNTMFPTDNAAGKVFCVGVTNTSTICSGDSGGPITGTDYKKLNGIASTIITVNGKSCDADSTVGVYMMMSYYWDNFISKYVSCTGPNCEVAECSASSSTSSSSSSTDSSSTESSSTESSSTESSSTESSSTESSSTESSSTESSSTDSSSTDSSSTDSSSTDSSSTESSSTESSSTDSSSTESSSTDSSSTESSSTDSSSTESSSTESSSTESSSTESSSTESSSTESSSTESSSTESSSTDSSSTDSSSTDSSSTDSSSTESSSTESSSTDSSSTESSSTESSSTDSSSTDSSSTDS</sequence>
<dbReference type="InterPro" id="IPR033116">
    <property type="entry name" value="TRYPSIN_SER"/>
</dbReference>
<dbReference type="InterPro" id="IPR009003">
    <property type="entry name" value="Peptidase_S1_PA"/>
</dbReference>
<dbReference type="Gene3D" id="2.40.10.10">
    <property type="entry name" value="Trypsin-like serine proteases"/>
    <property type="match status" value="1"/>
</dbReference>
<dbReference type="InterPro" id="IPR001314">
    <property type="entry name" value="Peptidase_S1A"/>
</dbReference>
<dbReference type="PROSITE" id="PS50240">
    <property type="entry name" value="TRYPSIN_DOM"/>
    <property type="match status" value="1"/>
</dbReference>
<feature type="non-terminal residue" evidence="6">
    <location>
        <position position="502"/>
    </location>
</feature>
<evidence type="ECO:0000259" key="5">
    <source>
        <dbReference type="PROSITE" id="PS50240"/>
    </source>
</evidence>
<dbReference type="InterPro" id="IPR043504">
    <property type="entry name" value="Peptidase_S1_PA_chymotrypsin"/>
</dbReference>
<dbReference type="SUPFAM" id="SSF50494">
    <property type="entry name" value="Trypsin-like serine proteases"/>
    <property type="match status" value="1"/>
</dbReference>
<dbReference type="PROSITE" id="PS00135">
    <property type="entry name" value="TRYPSIN_SER"/>
    <property type="match status" value="1"/>
</dbReference>
<feature type="chain" id="PRO_5012503527" description="Peptidase S1 domain-containing protein" evidence="4">
    <location>
        <begin position="23"/>
        <end position="502"/>
    </location>
</feature>
<reference evidence="7" key="1">
    <citation type="submission" date="2017-01" db="EMBL/GenBank/DDBJ databases">
        <authorList>
            <person name="Wang Y."/>
            <person name="White M."/>
            <person name="Kvist S."/>
            <person name="Moncalvo J.-M."/>
        </authorList>
    </citation>
    <scope>NUCLEOTIDE SEQUENCE [LARGE SCALE GENOMIC DNA]</scope>
    <source>
        <strain evidence="7">COL-18-3</strain>
    </source>
</reference>
<name>A0A1R1PRT6_ZANCU</name>
<feature type="domain" description="Peptidase S1" evidence="5">
    <location>
        <begin position="47"/>
        <end position="286"/>
    </location>
</feature>
<dbReference type="GO" id="GO:0004252">
    <property type="term" value="F:serine-type endopeptidase activity"/>
    <property type="evidence" value="ECO:0007669"/>
    <property type="project" value="InterPro"/>
</dbReference>
<accession>A0A1R1PRT6</accession>
<dbReference type="SMART" id="SM00020">
    <property type="entry name" value="Tryp_SPc"/>
    <property type="match status" value="1"/>
</dbReference>
<comment type="caution">
    <text evidence="6">The sequence shown here is derived from an EMBL/GenBank/DDBJ whole genome shotgun (WGS) entry which is preliminary data.</text>
</comment>
<feature type="signal peptide" evidence="4">
    <location>
        <begin position="1"/>
        <end position="22"/>
    </location>
</feature>
<dbReference type="OrthoDB" id="6380398at2759"/>
<evidence type="ECO:0000256" key="1">
    <source>
        <dbReference type="ARBA" id="ARBA00007664"/>
    </source>
</evidence>
<organism evidence="6 7">
    <name type="scientific">Zancudomyces culisetae</name>
    <name type="common">Gut fungus</name>
    <name type="synonym">Smittium culisetae</name>
    <dbReference type="NCBI Taxonomy" id="1213189"/>
    <lineage>
        <taxon>Eukaryota</taxon>
        <taxon>Fungi</taxon>
        <taxon>Fungi incertae sedis</taxon>
        <taxon>Zoopagomycota</taxon>
        <taxon>Kickxellomycotina</taxon>
        <taxon>Harpellomycetes</taxon>
        <taxon>Harpellales</taxon>
        <taxon>Legeriomycetaceae</taxon>
        <taxon>Zancudomyces</taxon>
    </lineage>
</organism>
<dbReference type="AlphaFoldDB" id="A0A1R1PRT6"/>
<evidence type="ECO:0000256" key="3">
    <source>
        <dbReference type="SAM" id="MobiDB-lite"/>
    </source>
</evidence>
<dbReference type="GO" id="GO:0006508">
    <property type="term" value="P:proteolysis"/>
    <property type="evidence" value="ECO:0007669"/>
    <property type="project" value="InterPro"/>
</dbReference>
<dbReference type="InterPro" id="IPR050430">
    <property type="entry name" value="Peptidase_S1"/>
</dbReference>
<keyword evidence="2" id="KW-1015">Disulfide bond</keyword>
<dbReference type="EMBL" id="LSSK01000355">
    <property type="protein sequence ID" value="OMH83602.1"/>
    <property type="molecule type" value="Genomic_DNA"/>
</dbReference>
<feature type="region of interest" description="Disordered" evidence="3">
    <location>
        <begin position="299"/>
        <end position="502"/>
    </location>
</feature>
<protein>
    <recommendedName>
        <fullName evidence="5">Peptidase S1 domain-containing protein</fullName>
    </recommendedName>
</protein>
<dbReference type="InterPro" id="IPR001254">
    <property type="entry name" value="Trypsin_dom"/>
</dbReference>
<evidence type="ECO:0000313" key="7">
    <source>
        <dbReference type="Proteomes" id="UP000188320"/>
    </source>
</evidence>
<evidence type="ECO:0000313" key="6">
    <source>
        <dbReference type="EMBL" id="OMH83602.1"/>
    </source>
</evidence>
<keyword evidence="4" id="KW-0732">Signal</keyword>
<dbReference type="Proteomes" id="UP000188320">
    <property type="component" value="Unassembled WGS sequence"/>
</dbReference>
<evidence type="ECO:0000256" key="4">
    <source>
        <dbReference type="SAM" id="SignalP"/>
    </source>
</evidence>
<dbReference type="PANTHER" id="PTHR24276:SF98">
    <property type="entry name" value="FI18310P1-RELATED"/>
    <property type="match status" value="1"/>
</dbReference>